<evidence type="ECO:0000313" key="2">
    <source>
        <dbReference type="EMBL" id="KAK3916626.1"/>
    </source>
</evidence>
<feature type="compositionally biased region" description="Polar residues" evidence="1">
    <location>
        <begin position="105"/>
        <end position="114"/>
    </location>
</feature>
<evidence type="ECO:0000313" key="3">
    <source>
        <dbReference type="Proteomes" id="UP001219518"/>
    </source>
</evidence>
<feature type="compositionally biased region" description="Low complexity" evidence="1">
    <location>
        <begin position="160"/>
        <end position="173"/>
    </location>
</feature>
<feature type="region of interest" description="Disordered" evidence="1">
    <location>
        <begin position="1"/>
        <end position="212"/>
    </location>
</feature>
<proteinExistence type="predicted"/>
<feature type="compositionally biased region" description="Low complexity" evidence="1">
    <location>
        <begin position="115"/>
        <end position="139"/>
    </location>
</feature>
<protein>
    <submittedName>
        <fullName evidence="2">RNA polymerase-associated protein CTR9-like protein</fullName>
    </submittedName>
</protein>
<feature type="compositionally biased region" description="Polar residues" evidence="1">
    <location>
        <begin position="174"/>
        <end position="212"/>
    </location>
</feature>
<reference evidence="2" key="1">
    <citation type="submission" date="2021-07" db="EMBL/GenBank/DDBJ databases">
        <authorList>
            <person name="Catto M.A."/>
            <person name="Jacobson A."/>
            <person name="Kennedy G."/>
            <person name="Labadie P."/>
            <person name="Hunt B.G."/>
            <person name="Srinivasan R."/>
        </authorList>
    </citation>
    <scope>NUCLEOTIDE SEQUENCE</scope>
    <source>
        <strain evidence="2">PL_HMW_Pooled</strain>
        <tissue evidence="2">Head</tissue>
    </source>
</reference>
<comment type="caution">
    <text evidence="2">The sequence shown here is derived from an EMBL/GenBank/DDBJ whole genome shotgun (WGS) entry which is preliminary data.</text>
</comment>
<feature type="compositionally biased region" description="Basic residues" evidence="1">
    <location>
        <begin position="88"/>
        <end position="101"/>
    </location>
</feature>
<feature type="compositionally biased region" description="Pro residues" evidence="1">
    <location>
        <begin position="1"/>
        <end position="12"/>
    </location>
</feature>
<evidence type="ECO:0000256" key="1">
    <source>
        <dbReference type="SAM" id="MobiDB-lite"/>
    </source>
</evidence>
<dbReference type="Proteomes" id="UP001219518">
    <property type="component" value="Unassembled WGS sequence"/>
</dbReference>
<dbReference type="EMBL" id="JAHWGI010000560">
    <property type="protein sequence ID" value="KAK3916626.1"/>
    <property type="molecule type" value="Genomic_DNA"/>
</dbReference>
<feature type="compositionally biased region" description="Polar residues" evidence="1">
    <location>
        <begin position="13"/>
        <end position="22"/>
    </location>
</feature>
<gene>
    <name evidence="2" type="ORF">KUF71_006303</name>
</gene>
<accession>A0AAE1LE25</accession>
<reference evidence="2" key="2">
    <citation type="journal article" date="2023" name="BMC Genomics">
        <title>Pest status, molecular evolution, and epigenetic factors derived from the genome assembly of Frankliniella fusca, a thysanopteran phytovirus vector.</title>
        <authorList>
            <person name="Catto M.A."/>
            <person name="Labadie P.E."/>
            <person name="Jacobson A.L."/>
            <person name="Kennedy G.G."/>
            <person name="Srinivasan R."/>
            <person name="Hunt B.G."/>
        </authorList>
    </citation>
    <scope>NUCLEOTIDE SEQUENCE</scope>
    <source>
        <strain evidence="2">PL_HMW_Pooled</strain>
    </source>
</reference>
<feature type="compositionally biased region" description="Polar residues" evidence="1">
    <location>
        <begin position="35"/>
        <end position="72"/>
    </location>
</feature>
<organism evidence="2 3">
    <name type="scientific">Frankliniella fusca</name>
    <dbReference type="NCBI Taxonomy" id="407009"/>
    <lineage>
        <taxon>Eukaryota</taxon>
        <taxon>Metazoa</taxon>
        <taxon>Ecdysozoa</taxon>
        <taxon>Arthropoda</taxon>
        <taxon>Hexapoda</taxon>
        <taxon>Insecta</taxon>
        <taxon>Pterygota</taxon>
        <taxon>Neoptera</taxon>
        <taxon>Paraneoptera</taxon>
        <taxon>Thysanoptera</taxon>
        <taxon>Terebrantia</taxon>
        <taxon>Thripoidea</taxon>
        <taxon>Thripidae</taxon>
        <taxon>Frankliniella</taxon>
    </lineage>
</organism>
<sequence>MIPLPIQPPHPPTSGQSTSNATEKPKRKHRKKDNPSTSSPGNQSSACNSPEATESSPGTSNSEAPTSSASVKSRSRNRKIADPDNKPQKRKRGSSSSRRKRGDSIESTETNQHDPSSSSSSNSSPPLSSNSNETEASNSPRFDVSLNGSHEEEDCFKNEASAAASQQGTSAPSEQRTSVATEHQQPAPTASSSSGNEDNAGPNNNGDFRSRFNDQNTKVIPLRHCSELIVGQLYQILNVQRVNTKFGTAIRAEMLTIALLSVEVFCTCLQDSGIRRKMI</sequence>
<name>A0AAE1LE25_9NEOP</name>
<keyword evidence="3" id="KW-1185">Reference proteome</keyword>
<dbReference type="AlphaFoldDB" id="A0AAE1LE25"/>